<evidence type="ECO:0000313" key="2">
    <source>
        <dbReference type="EMBL" id="RGB94318.1"/>
    </source>
</evidence>
<proteinExistence type="predicted"/>
<gene>
    <name evidence="2" type="ORF">DWZ04_13585</name>
</gene>
<protein>
    <submittedName>
        <fullName evidence="2">Uncharacterized protein</fullName>
    </submittedName>
</protein>
<reference evidence="2 3" key="1">
    <citation type="submission" date="2018-08" db="EMBL/GenBank/DDBJ databases">
        <title>A genome reference for cultivated species of the human gut microbiota.</title>
        <authorList>
            <person name="Zou Y."/>
            <person name="Xue W."/>
            <person name="Luo G."/>
        </authorList>
    </citation>
    <scope>NUCLEOTIDE SEQUENCE [LARGE SCALE GENOMIC DNA]</scope>
    <source>
        <strain evidence="2 3">AF29-11BH</strain>
    </source>
</reference>
<dbReference type="Proteomes" id="UP000260783">
    <property type="component" value="Unassembled WGS sequence"/>
</dbReference>
<accession>A0A3E2UDN7</accession>
<feature type="compositionally biased region" description="Low complexity" evidence="1">
    <location>
        <begin position="242"/>
        <end position="255"/>
    </location>
</feature>
<dbReference type="EMBL" id="QVEW01000018">
    <property type="protein sequence ID" value="RGB94318.1"/>
    <property type="molecule type" value="Genomic_DNA"/>
</dbReference>
<sequence>MNVATKLKHLKVTNVDFVDEGANPDAFIKLFKRKDDAAAEPGAGADSSEGTGFFKRLSSGLAKMFGVAQEPVSAEQDVQKNSVGFTEAYGEMKNRRVCDEVWDVCFALNQSICSILNDNELDGDATKTAMLESLDEFNAAAKNFAEQWSAGKVANVVLKNIPVDDATVALAKAAVDAINEQIEKHNHSGDAPVSKDTAAKNNGDEPEGDDTMKIDKSKMTPAELAFFESIEKRYGSDEGQTPPAAAPAAPAAPAPDVAKSLTTPAAPAAPAAPAYAQLDPAVQAELDSLRKFREDSLDRELREVAKKYAIIGKKEDELLPVLKSMKAAGGTAYNDYLAVLDEAVNMANTSAAFTELGKRGNGSAPDAWTRAEAKAVELMKSKNVTKAQALDEVLVNDPTLRAECEKEG</sequence>
<feature type="region of interest" description="Disordered" evidence="1">
    <location>
        <begin position="184"/>
        <end position="217"/>
    </location>
</feature>
<name>A0A3E2UDN7_9FIRM</name>
<evidence type="ECO:0000256" key="1">
    <source>
        <dbReference type="SAM" id="MobiDB-lite"/>
    </source>
</evidence>
<dbReference type="AlphaFoldDB" id="A0A3E2UDN7"/>
<feature type="region of interest" description="Disordered" evidence="1">
    <location>
        <begin position="235"/>
        <end position="258"/>
    </location>
</feature>
<comment type="caution">
    <text evidence="2">The sequence shown here is derived from an EMBL/GenBank/DDBJ whole genome shotgun (WGS) entry which is preliminary data.</text>
</comment>
<organism evidence="2 3">
    <name type="scientific">Faecalibacterium prausnitzii</name>
    <dbReference type="NCBI Taxonomy" id="853"/>
    <lineage>
        <taxon>Bacteria</taxon>
        <taxon>Bacillati</taxon>
        <taxon>Bacillota</taxon>
        <taxon>Clostridia</taxon>
        <taxon>Eubacteriales</taxon>
        <taxon>Oscillospiraceae</taxon>
        <taxon>Faecalibacterium</taxon>
    </lineage>
</organism>
<evidence type="ECO:0000313" key="3">
    <source>
        <dbReference type="Proteomes" id="UP000260783"/>
    </source>
</evidence>